<dbReference type="InterPro" id="IPR027417">
    <property type="entry name" value="P-loop_NTPase"/>
</dbReference>
<protein>
    <recommendedName>
        <fullName evidence="3">NACHT domain-containing protein</fullName>
    </recommendedName>
</protein>
<comment type="caution">
    <text evidence="4">The sequence shown here is derived from an EMBL/GenBank/DDBJ whole genome shotgun (WGS) entry which is preliminary data.</text>
</comment>
<dbReference type="AlphaFoldDB" id="A0A8H5FA41"/>
<evidence type="ECO:0000256" key="2">
    <source>
        <dbReference type="SAM" id="MobiDB-lite"/>
    </source>
</evidence>
<evidence type="ECO:0000313" key="5">
    <source>
        <dbReference type="Proteomes" id="UP000567179"/>
    </source>
</evidence>
<organism evidence="4 5">
    <name type="scientific">Psilocybe cf. subviscida</name>
    <dbReference type="NCBI Taxonomy" id="2480587"/>
    <lineage>
        <taxon>Eukaryota</taxon>
        <taxon>Fungi</taxon>
        <taxon>Dikarya</taxon>
        <taxon>Basidiomycota</taxon>
        <taxon>Agaricomycotina</taxon>
        <taxon>Agaricomycetes</taxon>
        <taxon>Agaricomycetidae</taxon>
        <taxon>Agaricales</taxon>
        <taxon>Agaricineae</taxon>
        <taxon>Strophariaceae</taxon>
        <taxon>Psilocybe</taxon>
    </lineage>
</organism>
<reference evidence="4 5" key="1">
    <citation type="journal article" date="2020" name="ISME J.">
        <title>Uncovering the hidden diversity of litter-decomposition mechanisms in mushroom-forming fungi.</title>
        <authorList>
            <person name="Floudas D."/>
            <person name="Bentzer J."/>
            <person name="Ahren D."/>
            <person name="Johansson T."/>
            <person name="Persson P."/>
            <person name="Tunlid A."/>
        </authorList>
    </citation>
    <scope>NUCLEOTIDE SEQUENCE [LARGE SCALE GENOMIC DNA]</scope>
    <source>
        <strain evidence="4 5">CBS 101986</strain>
    </source>
</reference>
<accession>A0A8H5FA41</accession>
<feature type="region of interest" description="Disordered" evidence="2">
    <location>
        <begin position="604"/>
        <end position="652"/>
    </location>
</feature>
<feature type="compositionally biased region" description="Low complexity" evidence="2">
    <location>
        <begin position="604"/>
        <end position="624"/>
    </location>
</feature>
<sequence length="690" mass="77688">MPSVNLPISGGQFNTLRARNVTQTNNITHNNLHPDKEKDMLERLSNEVSTNAFHNSVGRIDAPKCYPGTREEVMGDIEKWISADAARTHWIMWLSGPAGAGKSAIAQSIAERCVSRSVPVASFFFFRTDSTRNDLRPLVATLSYQIACLYPQAKSVISSAIELNPLIFSHSIEDQFRRLILSPLQAVLPPPSALRQPTPPSQPLVIIIDGLDECDTDSKHKQQALIRVLDNLMILCDSPFIVFIASRPEPHLTMSFNQLGSPMLGLFLDEHYRPAQDIRSFVSSEFNKITTSHHLANNCGLEQWPSPTVIDDIISKSSGQFIYAATIMRYISTSSISPVHSLEIVRGLRPAKKNSPFSQIDAIYSYILSRAEDLNAVKDILAAEILRENLLKDTTLLDIVHPLGHTLDDIPSYLSDLLAIVYYKPAKQVVRFYHASFVDFLLDFSRSGQYHIDIGVYSSRVVVEICRSSRRRSGFINFALLIALLKHIKSPTSTLTEEFSNLPPIVLDHEEIPAHLAERMKSQVLIFLGYVSSIYYPNHESSYMALLRLWITRYRSSLLPVIIQAEFNQAAVYNGFQVWNETTDTPSHRSRLKRRLGLLTTGLHSNDYASRSPSSTTDGSSPQSYQSSPDRRSHRLTPSTESPSTAWPAQDNVTDKSPLPLEFYHPQLLPESRWLTVPTIHKVKPWWKCL</sequence>
<dbReference type="InterPro" id="IPR056884">
    <property type="entry name" value="NPHP3-like_N"/>
</dbReference>
<dbReference type="PANTHER" id="PTHR10039">
    <property type="entry name" value="AMELOGENIN"/>
    <property type="match status" value="1"/>
</dbReference>
<gene>
    <name evidence="4" type="ORF">D9619_009234</name>
</gene>
<dbReference type="SUPFAM" id="SSF52540">
    <property type="entry name" value="P-loop containing nucleoside triphosphate hydrolases"/>
    <property type="match status" value="1"/>
</dbReference>
<dbReference type="PANTHER" id="PTHR10039:SF17">
    <property type="entry name" value="FUNGAL STAND N-TERMINAL GOODBYE DOMAIN-CONTAINING PROTEIN-RELATED"/>
    <property type="match status" value="1"/>
</dbReference>
<dbReference type="PROSITE" id="PS50837">
    <property type="entry name" value="NACHT"/>
    <property type="match status" value="1"/>
</dbReference>
<proteinExistence type="predicted"/>
<feature type="domain" description="NACHT" evidence="3">
    <location>
        <begin position="90"/>
        <end position="248"/>
    </location>
</feature>
<name>A0A8H5FA41_9AGAR</name>
<keyword evidence="1" id="KW-0677">Repeat</keyword>
<dbReference type="InterPro" id="IPR007111">
    <property type="entry name" value="NACHT_NTPase"/>
</dbReference>
<dbReference type="Gene3D" id="3.40.50.300">
    <property type="entry name" value="P-loop containing nucleotide triphosphate hydrolases"/>
    <property type="match status" value="1"/>
</dbReference>
<evidence type="ECO:0000313" key="4">
    <source>
        <dbReference type="EMBL" id="KAF5329395.1"/>
    </source>
</evidence>
<dbReference type="OrthoDB" id="4760524at2759"/>
<evidence type="ECO:0000259" key="3">
    <source>
        <dbReference type="PROSITE" id="PS50837"/>
    </source>
</evidence>
<feature type="compositionally biased region" description="Polar residues" evidence="2">
    <location>
        <begin position="636"/>
        <end position="647"/>
    </location>
</feature>
<evidence type="ECO:0000256" key="1">
    <source>
        <dbReference type="ARBA" id="ARBA00022737"/>
    </source>
</evidence>
<dbReference type="Pfam" id="PF24883">
    <property type="entry name" value="NPHP3_N"/>
    <property type="match status" value="1"/>
</dbReference>
<dbReference type="Proteomes" id="UP000567179">
    <property type="component" value="Unassembled WGS sequence"/>
</dbReference>
<dbReference type="EMBL" id="JAACJJ010000002">
    <property type="protein sequence ID" value="KAF5329395.1"/>
    <property type="molecule type" value="Genomic_DNA"/>
</dbReference>
<keyword evidence="5" id="KW-1185">Reference proteome</keyword>